<evidence type="ECO:0000313" key="1">
    <source>
        <dbReference type="EMBL" id="RVU38909.1"/>
    </source>
</evidence>
<accession>A0A437QWR2</accession>
<name>A0A437QWR2_9PROT</name>
<reference evidence="2" key="1">
    <citation type="submission" date="2019-01" db="EMBL/GenBank/DDBJ databases">
        <title>Gri0909 isolated from a small marine red alga.</title>
        <authorList>
            <person name="Kim J."/>
            <person name="Jeong S.E."/>
            <person name="Jeon C.O."/>
        </authorList>
    </citation>
    <scope>NUCLEOTIDE SEQUENCE [LARGE SCALE GENOMIC DNA]</scope>
    <source>
        <strain evidence="2">Gri0909</strain>
    </source>
</reference>
<protein>
    <submittedName>
        <fullName evidence="1">Uncharacterized protein</fullName>
    </submittedName>
</protein>
<organism evidence="1 2">
    <name type="scientific">Hwanghaeella grinnelliae</name>
    <dbReference type="NCBI Taxonomy" id="2500179"/>
    <lineage>
        <taxon>Bacteria</taxon>
        <taxon>Pseudomonadati</taxon>
        <taxon>Pseudomonadota</taxon>
        <taxon>Alphaproteobacteria</taxon>
        <taxon>Rhodospirillales</taxon>
        <taxon>Rhodospirillaceae</taxon>
        <taxon>Hwanghaeella</taxon>
    </lineage>
</organism>
<dbReference type="AlphaFoldDB" id="A0A437QWR2"/>
<dbReference type="RefSeq" id="WP_127764280.1">
    <property type="nucleotide sequence ID" value="NZ_SADE01000001.1"/>
</dbReference>
<comment type="caution">
    <text evidence="1">The sequence shown here is derived from an EMBL/GenBank/DDBJ whole genome shotgun (WGS) entry which is preliminary data.</text>
</comment>
<keyword evidence="2" id="KW-1185">Reference proteome</keyword>
<sequence>MYVLILVACMSFSGETHCQNFERDHAFTSENRCRMAAAIERGQYSQRSQSRKDWLTYDWQCRPTQVTMLEESAE</sequence>
<evidence type="ECO:0000313" key="2">
    <source>
        <dbReference type="Proteomes" id="UP000287447"/>
    </source>
</evidence>
<dbReference type="Proteomes" id="UP000287447">
    <property type="component" value="Unassembled WGS sequence"/>
</dbReference>
<gene>
    <name evidence="1" type="ORF">EOI86_06495</name>
</gene>
<dbReference type="EMBL" id="SADE01000001">
    <property type="protein sequence ID" value="RVU38909.1"/>
    <property type="molecule type" value="Genomic_DNA"/>
</dbReference>
<proteinExistence type="predicted"/>